<dbReference type="InterPro" id="IPR013401">
    <property type="entry name" value="T3SS_LcrE"/>
</dbReference>
<dbReference type="InterPro" id="IPR054556">
    <property type="entry name" value="T3SS_CopN_C"/>
</dbReference>
<dbReference type="AlphaFoldDB" id="A0A0H5E7G9"/>
<dbReference type="GO" id="GO:0030254">
    <property type="term" value="P:protein secretion by the type III secretion system"/>
    <property type="evidence" value="ECO:0007669"/>
    <property type="project" value="InterPro"/>
</dbReference>
<sequence>MGFDRTSGYEHRDVTLAAMQDIQKDVAQELKAERETAKEAVQKEHEEMGGELRQQLKGHRKERKDLFGQIKTHLVEKPDKKQENEMAGKKAAAFEKKNPELKGKTLMLLREQIGNNMSREEILKKVEDFYQDPALADEAMEFLEQTTDGELQEKCKDAKQQLNDKHGREIAAGRNIGELSRQTEGLGTPTTLRQLYKDITGNPREPNTLFEELSEQYTYKDLQKVIKFLFHALGTDMKSKGPSIPRGQLHRLLSETRTLQAILGVYRFFKGRMNLMEKLFAKEGLKMPQKLSFELMSKQFMKLVSERYPSSEKILKQMDKYGVEKWIIGKIIVLSQMRDGIREVAMNQIYKSLQHRDELQNAIIEALEDLEDEWEEYEEEEDEDREDEWEEEEEEEDEKKNQGKGKTPPSQAPRR</sequence>
<keyword evidence="5" id="KW-1185">Reference proteome</keyword>
<accession>A0A0H5E7G9</accession>
<name>A0A0H5E7G9_9BACT</name>
<dbReference type="OrthoDB" id="21069at2"/>
<dbReference type="Pfam" id="PF07201">
    <property type="entry name" value="HrpJ"/>
    <property type="match status" value="1"/>
</dbReference>
<dbReference type="GO" id="GO:0009986">
    <property type="term" value="C:cell surface"/>
    <property type="evidence" value="ECO:0007669"/>
    <property type="project" value="InterPro"/>
</dbReference>
<evidence type="ECO:0000259" key="3">
    <source>
        <dbReference type="Pfam" id="PF22342"/>
    </source>
</evidence>
<dbReference type="GO" id="GO:0050709">
    <property type="term" value="P:negative regulation of protein secretion"/>
    <property type="evidence" value="ECO:0007669"/>
    <property type="project" value="InterPro"/>
</dbReference>
<dbReference type="Gene3D" id="1.10.150.630">
    <property type="match status" value="1"/>
</dbReference>
<dbReference type="Proteomes" id="UP000220251">
    <property type="component" value="Unassembled WGS sequence"/>
</dbReference>
<feature type="compositionally biased region" description="Basic and acidic residues" evidence="1">
    <location>
        <begin position="37"/>
        <end position="50"/>
    </location>
</feature>
<evidence type="ECO:0000259" key="2">
    <source>
        <dbReference type="Pfam" id="PF07201"/>
    </source>
</evidence>
<dbReference type="Pfam" id="PF22342">
    <property type="entry name" value="T3SS_CopN_3rd"/>
    <property type="match status" value="1"/>
</dbReference>
<dbReference type="EMBL" id="CWGJ01000026">
    <property type="protein sequence ID" value="CRX39285.1"/>
    <property type="molecule type" value="Genomic_DNA"/>
</dbReference>
<organism evidence="4 5">
    <name type="scientific">Estrella lausannensis</name>
    <dbReference type="NCBI Taxonomy" id="483423"/>
    <lineage>
        <taxon>Bacteria</taxon>
        <taxon>Pseudomonadati</taxon>
        <taxon>Chlamydiota</taxon>
        <taxon>Chlamydiia</taxon>
        <taxon>Parachlamydiales</taxon>
        <taxon>Candidatus Criblamydiaceae</taxon>
        <taxon>Estrella</taxon>
    </lineage>
</organism>
<evidence type="ECO:0000256" key="1">
    <source>
        <dbReference type="SAM" id="MobiDB-lite"/>
    </source>
</evidence>
<feature type="region of interest" description="Disordered" evidence="1">
    <location>
        <begin position="37"/>
        <end position="62"/>
    </location>
</feature>
<feature type="region of interest" description="Disordered" evidence="1">
    <location>
        <begin position="373"/>
        <end position="415"/>
    </location>
</feature>
<feature type="domain" description="T3SS low calcium response E C-terminal helical" evidence="3">
    <location>
        <begin position="268"/>
        <end position="368"/>
    </location>
</feature>
<dbReference type="SUPFAM" id="SSF140591">
    <property type="entry name" value="Type III secretion system domain"/>
    <property type="match status" value="1"/>
</dbReference>
<evidence type="ECO:0000313" key="5">
    <source>
        <dbReference type="Proteomes" id="UP000220251"/>
    </source>
</evidence>
<protein>
    <submittedName>
        <fullName evidence="4">Putative type III secreted protein SctW</fullName>
    </submittedName>
</protein>
<feature type="compositionally biased region" description="Acidic residues" evidence="1">
    <location>
        <begin position="373"/>
        <end position="397"/>
    </location>
</feature>
<proteinExistence type="predicted"/>
<evidence type="ECO:0000313" key="4">
    <source>
        <dbReference type="EMBL" id="CRX39285.1"/>
    </source>
</evidence>
<dbReference type="NCBIfam" id="TIGR02568">
    <property type="entry name" value="LcrE"/>
    <property type="match status" value="1"/>
</dbReference>
<feature type="domain" description="Hypersensitivity response secretion-like HrpJ" evidence="2">
    <location>
        <begin position="80"/>
        <end position="217"/>
    </location>
</feature>
<gene>
    <name evidence="4" type="primary">sctW</name>
    <name evidence="4" type="ORF">ELAC_1963</name>
</gene>
<reference evidence="5" key="1">
    <citation type="submission" date="2015-06" db="EMBL/GenBank/DDBJ databases">
        <authorList>
            <person name="Bertelli C."/>
        </authorList>
    </citation>
    <scope>NUCLEOTIDE SEQUENCE [LARGE SCALE GENOMIC DNA]</scope>
    <source>
        <strain evidence="5">CRIB-30</strain>
    </source>
</reference>
<dbReference type="RefSeq" id="WP_098039148.1">
    <property type="nucleotide sequence ID" value="NZ_CWGJ01000026.1"/>
</dbReference>
<dbReference type="InterPro" id="IPR010812">
    <property type="entry name" value="HrpJ-like"/>
</dbReference>
<dbReference type="GO" id="GO:0019867">
    <property type="term" value="C:outer membrane"/>
    <property type="evidence" value="ECO:0007669"/>
    <property type="project" value="InterPro"/>
</dbReference>